<dbReference type="Proteomes" id="UP000294743">
    <property type="component" value="Unassembled WGS sequence"/>
</dbReference>
<evidence type="ECO:0000313" key="2">
    <source>
        <dbReference type="Proteomes" id="UP000294743"/>
    </source>
</evidence>
<organism evidence="1 2">
    <name type="scientific">Breznakia blatticola</name>
    <dbReference type="NCBI Taxonomy" id="1754012"/>
    <lineage>
        <taxon>Bacteria</taxon>
        <taxon>Bacillati</taxon>
        <taxon>Bacillota</taxon>
        <taxon>Erysipelotrichia</taxon>
        <taxon>Erysipelotrichales</taxon>
        <taxon>Erysipelotrichaceae</taxon>
        <taxon>Breznakia</taxon>
    </lineage>
</organism>
<reference evidence="1 2" key="1">
    <citation type="submission" date="2019-03" db="EMBL/GenBank/DDBJ databases">
        <title>Genomic Encyclopedia of Type Strains, Phase IV (KMG-IV): sequencing the most valuable type-strain genomes for metagenomic binning, comparative biology and taxonomic classification.</title>
        <authorList>
            <person name="Goeker M."/>
        </authorList>
    </citation>
    <scope>NUCLEOTIDE SEQUENCE [LARGE SCALE GENOMIC DNA]</scope>
    <source>
        <strain evidence="1 2">DSM 28867</strain>
    </source>
</reference>
<name>A0A4V3G7S5_9FIRM</name>
<proteinExistence type="predicted"/>
<dbReference type="EMBL" id="SODD01000014">
    <property type="protein sequence ID" value="TDW20204.1"/>
    <property type="molecule type" value="Genomic_DNA"/>
</dbReference>
<gene>
    <name evidence="1" type="ORF">EDD63_11434</name>
</gene>
<sequence length="361" mass="39595">MNNLKTKKELKKNKSMRLASGLLVVTLLTTAIVSGTFAKYTTTAVGENTARVAKWGVVMTADNNIFGTDYKDAANGNTITTDVTDNSISVSALANSDKTRDNVLAPGTKNDTFNLNLTGTPEVDGVITGELKTQNFRIRGDKYFQMKKTSISTEAEYKAYSGEYDLYVLRDSDSYYAKTNGYTKDGDVFYEAVEIANLEKSDGNAGPDYYPITFKMTNQDGTDWNGFTNPTGASAYQQDTLELIANKFNAVYKTSGVNFESGTDLSQAALPKITWEWAFTHDDSTTNGKYDKVDTMIGNVMAANRGDTDFDVNCFASTGFNGMQGEFMKEKGLDGAYLGKPFGPSSFKVMFNLNLTITQRD</sequence>
<protein>
    <submittedName>
        <fullName evidence="1">Uncharacterized protein</fullName>
    </submittedName>
</protein>
<keyword evidence="2" id="KW-1185">Reference proteome</keyword>
<comment type="caution">
    <text evidence="1">The sequence shown here is derived from an EMBL/GenBank/DDBJ whole genome shotgun (WGS) entry which is preliminary data.</text>
</comment>
<evidence type="ECO:0000313" key="1">
    <source>
        <dbReference type="EMBL" id="TDW20204.1"/>
    </source>
</evidence>
<dbReference type="AlphaFoldDB" id="A0A4V3G7S5"/>
<dbReference type="RefSeq" id="WP_134169314.1">
    <property type="nucleotide sequence ID" value="NZ_SODD01000014.1"/>
</dbReference>
<accession>A0A4V3G7S5</accession>